<dbReference type="PANTHER" id="PTHR43236:SF2">
    <property type="entry name" value="BLL0069 PROTEIN"/>
    <property type="match status" value="1"/>
</dbReference>
<feature type="domain" description="IrrE N-terminal-like" evidence="1">
    <location>
        <begin position="16"/>
        <end position="93"/>
    </location>
</feature>
<dbReference type="PANTHER" id="PTHR43236">
    <property type="entry name" value="ANTITOXIN HIGA1"/>
    <property type="match status" value="1"/>
</dbReference>
<feature type="non-terminal residue" evidence="2">
    <location>
        <position position="149"/>
    </location>
</feature>
<reference evidence="2" key="1">
    <citation type="submission" date="2018-05" db="EMBL/GenBank/DDBJ databases">
        <authorList>
            <person name="Lanie J.A."/>
            <person name="Ng W.-L."/>
            <person name="Kazmierczak K.M."/>
            <person name="Andrzejewski T.M."/>
            <person name="Davidsen T.M."/>
            <person name="Wayne K.J."/>
            <person name="Tettelin H."/>
            <person name="Glass J.I."/>
            <person name="Rusch D."/>
            <person name="Podicherti R."/>
            <person name="Tsui H.-C.T."/>
            <person name="Winkler M.E."/>
        </authorList>
    </citation>
    <scope>NUCLEOTIDE SEQUENCE</scope>
</reference>
<proteinExistence type="predicted"/>
<dbReference type="Gene3D" id="1.10.10.2910">
    <property type="match status" value="1"/>
</dbReference>
<dbReference type="EMBL" id="UINC01129660">
    <property type="protein sequence ID" value="SVD10199.1"/>
    <property type="molecule type" value="Genomic_DNA"/>
</dbReference>
<accession>A0A382SJZ8</accession>
<dbReference type="AlphaFoldDB" id="A0A382SJZ8"/>
<dbReference type="InterPro" id="IPR052345">
    <property type="entry name" value="Rad_response_metalloprotease"/>
</dbReference>
<gene>
    <name evidence="2" type="ORF">METZ01_LOCUS363053</name>
</gene>
<name>A0A382SJZ8_9ZZZZ</name>
<protein>
    <recommendedName>
        <fullName evidence="1">IrrE N-terminal-like domain-containing protein</fullName>
    </recommendedName>
</protein>
<evidence type="ECO:0000259" key="1">
    <source>
        <dbReference type="Pfam" id="PF06114"/>
    </source>
</evidence>
<evidence type="ECO:0000313" key="2">
    <source>
        <dbReference type="EMBL" id="SVD10199.1"/>
    </source>
</evidence>
<sequence length="149" mass="17035">MGGLNIDKKNVEVNEKANTHEGRENFTLAHEIGHILLHSERISLNNNEKLCRTEAGIDINTPDQLEWEADKFAAFLLMPTENVKIAFNNIRNKPLYLKRNILFRYLLKRSLRTSSINFSRKVIEAGNFTNVSKLAMVNRLIGMGLIRGL</sequence>
<dbReference type="InterPro" id="IPR010359">
    <property type="entry name" value="IrrE_HExxH"/>
</dbReference>
<organism evidence="2">
    <name type="scientific">marine metagenome</name>
    <dbReference type="NCBI Taxonomy" id="408172"/>
    <lineage>
        <taxon>unclassified sequences</taxon>
        <taxon>metagenomes</taxon>
        <taxon>ecological metagenomes</taxon>
    </lineage>
</organism>
<dbReference type="Pfam" id="PF06114">
    <property type="entry name" value="Peptidase_M78"/>
    <property type="match status" value="1"/>
</dbReference>